<reference evidence="2 3" key="1">
    <citation type="journal article" date="2015" name="Genome Announc.">
        <title>Expanding the biotechnology potential of lactobacilli through comparative genomics of 213 strains and associated genera.</title>
        <authorList>
            <person name="Sun Z."/>
            <person name="Harris H.M."/>
            <person name="McCann A."/>
            <person name="Guo C."/>
            <person name="Argimon S."/>
            <person name="Zhang W."/>
            <person name="Yang X."/>
            <person name="Jeffery I.B."/>
            <person name="Cooney J.C."/>
            <person name="Kagawa T.F."/>
            <person name="Liu W."/>
            <person name="Song Y."/>
            <person name="Salvetti E."/>
            <person name="Wrobel A."/>
            <person name="Rasinkangas P."/>
            <person name="Parkhill J."/>
            <person name="Rea M.C."/>
            <person name="O'Sullivan O."/>
            <person name="Ritari J."/>
            <person name="Douillard F.P."/>
            <person name="Paul Ross R."/>
            <person name="Yang R."/>
            <person name="Briner A.E."/>
            <person name="Felis G.E."/>
            <person name="de Vos W.M."/>
            <person name="Barrangou R."/>
            <person name="Klaenhammer T.R."/>
            <person name="Caufield P.W."/>
            <person name="Cui Y."/>
            <person name="Zhang H."/>
            <person name="O'Toole P.W."/>
        </authorList>
    </citation>
    <scope>NUCLEOTIDE SEQUENCE [LARGE SCALE GENOMIC DNA]</scope>
    <source>
        <strain evidence="2 3">DSM 16698</strain>
    </source>
</reference>
<dbReference type="GeneID" id="66523726"/>
<protein>
    <submittedName>
        <fullName evidence="2">Uncharacterized protein</fullName>
    </submittedName>
</protein>
<accession>A0A0R2KTJ4</accession>
<keyword evidence="1" id="KW-0732">Signal</keyword>
<name>A0A0R2KTJ4_LACAM</name>
<evidence type="ECO:0000313" key="2">
    <source>
        <dbReference type="EMBL" id="KRN92883.1"/>
    </source>
</evidence>
<dbReference type="Proteomes" id="UP000051529">
    <property type="component" value="Unassembled WGS sequence"/>
</dbReference>
<comment type="caution">
    <text evidence="2">The sequence shown here is derived from an EMBL/GenBank/DDBJ whole genome shotgun (WGS) entry which is preliminary data.</text>
</comment>
<evidence type="ECO:0000256" key="1">
    <source>
        <dbReference type="SAM" id="SignalP"/>
    </source>
</evidence>
<dbReference type="AlphaFoldDB" id="A0A0R2KTJ4"/>
<feature type="signal peptide" evidence="1">
    <location>
        <begin position="1"/>
        <end position="24"/>
    </location>
</feature>
<gene>
    <name evidence="2" type="ORF">IV44_GL000932</name>
</gene>
<dbReference type="PROSITE" id="PS51257">
    <property type="entry name" value="PROKAR_LIPOPROTEIN"/>
    <property type="match status" value="1"/>
</dbReference>
<feature type="chain" id="PRO_5006419675" evidence="1">
    <location>
        <begin position="25"/>
        <end position="85"/>
    </location>
</feature>
<dbReference type="PATRIC" id="fig|695563.3.peg.984"/>
<dbReference type="EMBL" id="JQBQ01000003">
    <property type="protein sequence ID" value="KRN92883.1"/>
    <property type="molecule type" value="Genomic_DNA"/>
</dbReference>
<organism evidence="2 3">
    <name type="scientific">Lactobacillus amylovorus subsp. animalium DSM 16698</name>
    <dbReference type="NCBI Taxonomy" id="695563"/>
    <lineage>
        <taxon>Bacteria</taxon>
        <taxon>Bacillati</taxon>
        <taxon>Bacillota</taxon>
        <taxon>Bacilli</taxon>
        <taxon>Lactobacillales</taxon>
        <taxon>Lactobacillaceae</taxon>
        <taxon>Lactobacillus</taxon>
        <taxon>Lactobacillus amylovorus subsp. animalium</taxon>
    </lineage>
</organism>
<dbReference type="RefSeq" id="WP_013437748.1">
    <property type="nucleotide sequence ID" value="NZ_JQBQ01000003.1"/>
</dbReference>
<sequence length="85" mass="9389">MKLIIKLSLVALSLASLAGCSKQAQPKPPNKEITTVKVINQPVSLKKKNRVKPPTRPLPLLPWQKPVHEKKAIYTNSNGILKDNS</sequence>
<proteinExistence type="predicted"/>
<evidence type="ECO:0000313" key="3">
    <source>
        <dbReference type="Proteomes" id="UP000051529"/>
    </source>
</evidence>